<protein>
    <submittedName>
        <fullName evidence="2">Uncharacterized protein</fullName>
    </submittedName>
</protein>
<organism evidence="2">
    <name type="scientific">marine metagenome</name>
    <dbReference type="NCBI Taxonomy" id="408172"/>
    <lineage>
        <taxon>unclassified sequences</taxon>
        <taxon>metagenomes</taxon>
        <taxon>ecological metagenomes</taxon>
    </lineage>
</organism>
<proteinExistence type="predicted"/>
<evidence type="ECO:0000313" key="2">
    <source>
        <dbReference type="EMBL" id="SVA96437.1"/>
    </source>
</evidence>
<accession>A0A382A5W7</accession>
<feature type="region of interest" description="Disordered" evidence="1">
    <location>
        <begin position="1"/>
        <end position="32"/>
    </location>
</feature>
<reference evidence="2" key="1">
    <citation type="submission" date="2018-05" db="EMBL/GenBank/DDBJ databases">
        <authorList>
            <person name="Lanie J.A."/>
            <person name="Ng W.-L."/>
            <person name="Kazmierczak K.M."/>
            <person name="Andrzejewski T.M."/>
            <person name="Davidsen T.M."/>
            <person name="Wayne K.J."/>
            <person name="Tettelin H."/>
            <person name="Glass J.I."/>
            <person name="Rusch D."/>
            <person name="Podicherti R."/>
            <person name="Tsui H.-C.T."/>
            <person name="Winkler M.E."/>
        </authorList>
    </citation>
    <scope>NUCLEOTIDE SEQUENCE</scope>
</reference>
<gene>
    <name evidence="2" type="ORF">METZ01_LOCUS149291</name>
</gene>
<sequence>MEVQIKSIKTMMEERWLDHQEPMKGQKPKEKT</sequence>
<evidence type="ECO:0000256" key="1">
    <source>
        <dbReference type="SAM" id="MobiDB-lite"/>
    </source>
</evidence>
<name>A0A382A5W7_9ZZZZ</name>
<dbReference type="AlphaFoldDB" id="A0A382A5W7"/>
<dbReference type="EMBL" id="UINC01023882">
    <property type="protein sequence ID" value="SVA96437.1"/>
    <property type="molecule type" value="Genomic_DNA"/>
</dbReference>
<feature type="compositionally biased region" description="Basic and acidic residues" evidence="1">
    <location>
        <begin position="11"/>
        <end position="32"/>
    </location>
</feature>